<dbReference type="InterPro" id="IPR021660">
    <property type="entry name" value="DUF3253"/>
</dbReference>
<sequence length="102" mass="11574">MSEAAPAPDNTTNILKHRLQHFLQKREPPKTFCPSDVARGLTTQDLSDCHFDSWRDAMPAIRETAWTMRDEALLEVVQKGEPVGHVELKDIKGPIRIRRVAS</sequence>
<dbReference type="InterPro" id="IPR036390">
    <property type="entry name" value="WH_DNA-bd_sf"/>
</dbReference>
<name>A0A9Q8LGD1_PASFU</name>
<reference evidence="1" key="2">
    <citation type="journal article" date="2022" name="Microb. Genom.">
        <title>A chromosome-scale genome assembly of the tomato pathogen Cladosporium fulvum reveals a compartmentalized genome architecture and the presence of a dispensable chromosome.</title>
        <authorList>
            <person name="Zaccaron A.Z."/>
            <person name="Chen L.H."/>
            <person name="Samaras A."/>
            <person name="Stergiopoulos I."/>
        </authorList>
    </citation>
    <scope>NUCLEOTIDE SEQUENCE</scope>
    <source>
        <strain evidence="1">Race5_Kim</strain>
    </source>
</reference>
<keyword evidence="2" id="KW-1185">Reference proteome</keyword>
<gene>
    <name evidence="1" type="ORF">CLAFUR5_04104</name>
</gene>
<dbReference type="OMA" id="WPKTICP"/>
<dbReference type="InterPro" id="IPR036388">
    <property type="entry name" value="WH-like_DNA-bd_sf"/>
</dbReference>
<evidence type="ECO:0000313" key="1">
    <source>
        <dbReference type="EMBL" id="UJO16957.1"/>
    </source>
</evidence>
<dbReference type="Proteomes" id="UP000756132">
    <property type="component" value="Chromosome 4"/>
</dbReference>
<dbReference type="OrthoDB" id="2563170at2759"/>
<protein>
    <submittedName>
        <fullName evidence="1">Uncharacterized protein</fullName>
    </submittedName>
</protein>
<organism evidence="1 2">
    <name type="scientific">Passalora fulva</name>
    <name type="common">Tomato leaf mold</name>
    <name type="synonym">Cladosporium fulvum</name>
    <dbReference type="NCBI Taxonomy" id="5499"/>
    <lineage>
        <taxon>Eukaryota</taxon>
        <taxon>Fungi</taxon>
        <taxon>Dikarya</taxon>
        <taxon>Ascomycota</taxon>
        <taxon>Pezizomycotina</taxon>
        <taxon>Dothideomycetes</taxon>
        <taxon>Dothideomycetidae</taxon>
        <taxon>Mycosphaerellales</taxon>
        <taxon>Mycosphaerellaceae</taxon>
        <taxon>Fulvia</taxon>
    </lineage>
</organism>
<dbReference type="EMBL" id="CP090166">
    <property type="protein sequence ID" value="UJO16957.1"/>
    <property type="molecule type" value="Genomic_DNA"/>
</dbReference>
<dbReference type="SUPFAM" id="SSF46785">
    <property type="entry name" value="Winged helix' DNA-binding domain"/>
    <property type="match status" value="1"/>
</dbReference>
<accession>A0A9Q8LGD1</accession>
<dbReference type="Gene3D" id="1.10.10.10">
    <property type="entry name" value="Winged helix-like DNA-binding domain superfamily/Winged helix DNA-binding domain"/>
    <property type="match status" value="1"/>
</dbReference>
<dbReference type="AlphaFoldDB" id="A0A9Q8LGD1"/>
<dbReference type="GeneID" id="71983982"/>
<dbReference type="KEGG" id="ffu:CLAFUR5_04104"/>
<dbReference type="Pfam" id="PF11625">
    <property type="entry name" value="DUF3253"/>
    <property type="match status" value="1"/>
</dbReference>
<dbReference type="RefSeq" id="XP_047761323.1">
    <property type="nucleotide sequence ID" value="XM_047903252.1"/>
</dbReference>
<reference evidence="1" key="1">
    <citation type="submission" date="2021-12" db="EMBL/GenBank/DDBJ databases">
        <authorList>
            <person name="Zaccaron A."/>
            <person name="Stergiopoulos I."/>
        </authorList>
    </citation>
    <scope>NUCLEOTIDE SEQUENCE</scope>
    <source>
        <strain evidence="1">Race5_Kim</strain>
    </source>
</reference>
<proteinExistence type="predicted"/>
<evidence type="ECO:0000313" key="2">
    <source>
        <dbReference type="Proteomes" id="UP000756132"/>
    </source>
</evidence>